<dbReference type="EMBL" id="MAVT02000112">
    <property type="protein sequence ID" value="POS79467.1"/>
    <property type="molecule type" value="Genomic_DNA"/>
</dbReference>
<feature type="compositionally biased region" description="Acidic residues" evidence="1">
    <location>
        <begin position="21"/>
        <end position="30"/>
    </location>
</feature>
<dbReference type="InParanoid" id="A0A2P5IAC7"/>
<dbReference type="InterPro" id="IPR024312">
    <property type="entry name" value="TACC_fungi"/>
</dbReference>
<feature type="compositionally biased region" description="Low complexity" evidence="1">
    <location>
        <begin position="166"/>
        <end position="186"/>
    </location>
</feature>
<gene>
    <name evidence="2" type="ORF">DHEL01_v202146</name>
</gene>
<dbReference type="Pfam" id="PF12709">
    <property type="entry name" value="Fungal_TACC"/>
    <property type="match status" value="1"/>
</dbReference>
<sequence length="817" mass="88754">MGSPLSPVQHAAPNGTATYVDDMEDQFEDALESHTHSSPSQQRRSTGDDSLDGASSPFVASVDDQSQSSNQENVSPTKDKRRSRIMSGSEISPLKMLQRSSTDGPIPEADEKLAPPAPKSPRKSVSPMRRFPVKINNSMDSTTTRSRPQSIHAAPRERQMSHSDDPSSTTPPSVTTSPTTITNGTTQEKEMTLEEAIAQNPGVRHAIEIFEDSISSIDDDDDDEDDNSGLDGESGTVKGPMDAPTPPSDSQDDTAGDETMLSTFSNFSAIPNMTTFARLGGRTPTQMAREDPRRESNSTNLLDFTDNLRFPGGGRTSPTKNLSTADAKKTPQRQNIANLLDFDIPPMPTPRSLPSITARELESLKSNFMSEISGLRATLSGKDAEVVSLKTALGSAEKRAGETMEQLREERSMREQYCEEKDMWEKRGREMETVLRQVKEEIMKTSREREEFESKLEESEGRREAAEMMAQEAEARMASMRAREASAEAAASPGGVKSPGSRASQREIEIAVEKVARELHAAYKKKHEDKVAALKRTYEGRWDKKIRELEGRIGELAKENEELKLGRDATMTKVELERAAVEEERKAQAIKDSAQIKELQAEVEKLEAVVRTVQDDNADLRQQLEGERVEKGELVTLAEELMQMQAQQQSAAAQQQQQIEEQLQEKQQQQRHEPSVQQHYAPAATPKRVPQRASAPPPARTNNTTAGGFSRPSTMTPKKAGGVSPIGVPGTTKSGFRNSMIGRPGGGGPPMFSGLKPPGSSKIGGGGGGGVVGVAPAHGRTQSNVSGIARPGSGLARPGGLMSSIQQMGSYRGGRGE</sequence>
<protein>
    <recommendedName>
        <fullName evidence="4">Kinetoplast-associated protein KAP</fullName>
    </recommendedName>
</protein>
<evidence type="ECO:0000313" key="3">
    <source>
        <dbReference type="Proteomes" id="UP000094444"/>
    </source>
</evidence>
<feature type="region of interest" description="Disordered" evidence="1">
    <location>
        <begin position="644"/>
        <end position="817"/>
    </location>
</feature>
<feature type="compositionally biased region" description="Basic and acidic residues" evidence="1">
    <location>
        <begin position="154"/>
        <end position="165"/>
    </location>
</feature>
<dbReference type="GO" id="GO:0000796">
    <property type="term" value="C:condensin complex"/>
    <property type="evidence" value="ECO:0007669"/>
    <property type="project" value="TreeGrafter"/>
</dbReference>
<reference evidence="2" key="1">
    <citation type="submission" date="2017-09" db="EMBL/GenBank/DDBJ databases">
        <title>Polyketide synthases of a Diaporthe helianthi virulent isolate.</title>
        <authorList>
            <person name="Baroncelli R."/>
        </authorList>
    </citation>
    <scope>NUCLEOTIDE SEQUENCE [LARGE SCALE GENOMIC DNA]</scope>
    <source>
        <strain evidence="2">7/96</strain>
    </source>
</reference>
<feature type="compositionally biased region" description="Acidic residues" evidence="1">
    <location>
        <begin position="217"/>
        <end position="228"/>
    </location>
</feature>
<keyword evidence="3" id="KW-1185">Reference proteome</keyword>
<feature type="compositionally biased region" description="Polar residues" evidence="1">
    <location>
        <begin position="135"/>
        <end position="149"/>
    </location>
</feature>
<feature type="compositionally biased region" description="Low complexity" evidence="1">
    <location>
        <begin position="467"/>
        <end position="480"/>
    </location>
</feature>
<evidence type="ECO:0000256" key="1">
    <source>
        <dbReference type="SAM" id="MobiDB-lite"/>
    </source>
</evidence>
<feature type="compositionally biased region" description="Low complexity" evidence="1">
    <location>
        <begin position="644"/>
        <end position="667"/>
    </location>
</feature>
<evidence type="ECO:0000313" key="2">
    <source>
        <dbReference type="EMBL" id="POS79467.1"/>
    </source>
</evidence>
<feature type="compositionally biased region" description="Polar residues" evidence="1">
    <location>
        <begin position="260"/>
        <end position="275"/>
    </location>
</feature>
<feature type="region of interest" description="Disordered" evidence="1">
    <location>
        <begin position="1"/>
        <end position="329"/>
    </location>
</feature>
<dbReference type="GO" id="GO:0000793">
    <property type="term" value="C:condensed chromosome"/>
    <property type="evidence" value="ECO:0007669"/>
    <property type="project" value="TreeGrafter"/>
</dbReference>
<feature type="compositionally biased region" description="Gly residues" evidence="1">
    <location>
        <begin position="762"/>
        <end position="772"/>
    </location>
</feature>
<organism evidence="2 3">
    <name type="scientific">Diaporthe helianthi</name>
    <dbReference type="NCBI Taxonomy" id="158607"/>
    <lineage>
        <taxon>Eukaryota</taxon>
        <taxon>Fungi</taxon>
        <taxon>Dikarya</taxon>
        <taxon>Ascomycota</taxon>
        <taxon>Pezizomycotina</taxon>
        <taxon>Sordariomycetes</taxon>
        <taxon>Sordariomycetidae</taxon>
        <taxon>Diaporthales</taxon>
        <taxon>Diaporthaceae</taxon>
        <taxon>Diaporthe</taxon>
    </lineage>
</organism>
<feature type="compositionally biased region" description="Basic and acidic residues" evidence="1">
    <location>
        <begin position="446"/>
        <end position="466"/>
    </location>
</feature>
<dbReference type="OrthoDB" id="5367584at2759"/>
<feature type="compositionally biased region" description="Polar residues" evidence="1">
    <location>
        <begin position="63"/>
        <end position="76"/>
    </location>
</feature>
<dbReference type="GO" id="GO:0007076">
    <property type="term" value="P:mitotic chromosome condensation"/>
    <property type="evidence" value="ECO:0007669"/>
    <property type="project" value="TreeGrafter"/>
</dbReference>
<dbReference type="GO" id="GO:0000785">
    <property type="term" value="C:chromatin"/>
    <property type="evidence" value="ECO:0007669"/>
    <property type="project" value="TreeGrafter"/>
</dbReference>
<feature type="compositionally biased region" description="Polar residues" evidence="1">
    <location>
        <begin position="700"/>
        <end position="716"/>
    </location>
</feature>
<dbReference type="STRING" id="158607.A0A2P5IAC7"/>
<comment type="caution">
    <text evidence="2">The sequence shown here is derived from an EMBL/GenBank/DDBJ whole genome shotgun (WGS) entry which is preliminary data.</text>
</comment>
<dbReference type="PANTHER" id="PTHR43941">
    <property type="entry name" value="STRUCTURAL MAINTENANCE OF CHROMOSOMES PROTEIN 2"/>
    <property type="match status" value="1"/>
</dbReference>
<dbReference type="Proteomes" id="UP000094444">
    <property type="component" value="Unassembled WGS sequence"/>
</dbReference>
<dbReference type="PANTHER" id="PTHR43941:SF1">
    <property type="entry name" value="STRUCTURAL MAINTENANCE OF CHROMOSOMES PROTEIN 2"/>
    <property type="match status" value="1"/>
</dbReference>
<feature type="region of interest" description="Disordered" evidence="1">
    <location>
        <begin position="446"/>
        <end position="505"/>
    </location>
</feature>
<evidence type="ECO:0008006" key="4">
    <source>
        <dbReference type="Google" id="ProtNLM"/>
    </source>
</evidence>
<proteinExistence type="predicted"/>
<name>A0A2P5IAC7_DIAHE</name>
<dbReference type="AlphaFoldDB" id="A0A2P5IAC7"/>
<dbReference type="GO" id="GO:0003682">
    <property type="term" value="F:chromatin binding"/>
    <property type="evidence" value="ECO:0007669"/>
    <property type="project" value="TreeGrafter"/>
</dbReference>
<accession>A0A2P5IAC7</accession>